<comment type="similarity">
    <text evidence="9">Belongs to the CRISPR-associated exonuclease Cas4 family.</text>
</comment>
<evidence type="ECO:0000256" key="4">
    <source>
        <dbReference type="ARBA" id="ARBA00022839"/>
    </source>
</evidence>
<sequence length="168" mass="19553">MVSDFKITGNLVNAYMVCHRKLWLYAHQLNPDPEMDLLALGRLINEESYKREKKEIEFDNLKIDLVAKDSDQVVICEVKKSSKELEAAKMQLLFYMDRLRHKGLKLSGEVRIPKERKKIAVEWNEEAKRKLDEILQDVEAICKAETPPPPVRRGLCKHCAFFEFCFAG</sequence>
<dbReference type="GO" id="GO:0051536">
    <property type="term" value="F:iron-sulfur cluster binding"/>
    <property type="evidence" value="ECO:0007669"/>
    <property type="project" value="UniProtKB-KW"/>
</dbReference>
<keyword evidence="3 9" id="KW-0378">Hydrolase</keyword>
<dbReference type="AlphaFoldDB" id="A0A7C1B027"/>
<dbReference type="PANTHER" id="PTHR37168:SF2">
    <property type="entry name" value="CRISPR-ASSOCIATED EXONUCLEASE CAS4"/>
    <property type="match status" value="1"/>
</dbReference>
<feature type="domain" description="DUF83" evidence="10">
    <location>
        <begin position="8"/>
        <end position="166"/>
    </location>
</feature>
<keyword evidence="8 9" id="KW-0464">Manganese</keyword>
<keyword evidence="5 9" id="KW-0408">Iron</keyword>
<dbReference type="Gene3D" id="3.90.320.10">
    <property type="match status" value="1"/>
</dbReference>
<evidence type="ECO:0000256" key="5">
    <source>
        <dbReference type="ARBA" id="ARBA00023004"/>
    </source>
</evidence>
<comment type="caution">
    <text evidence="11">The sequence shown here is derived from an EMBL/GenBank/DDBJ whole genome shotgun (WGS) entry which is preliminary data.</text>
</comment>
<dbReference type="Proteomes" id="UP000886355">
    <property type="component" value="Unassembled WGS sequence"/>
</dbReference>
<accession>A0A7C1B027</accession>
<comment type="cofactor">
    <cofactor evidence="9">
        <name>Mg(2+)</name>
        <dbReference type="ChEBI" id="CHEBI:18420"/>
    </cofactor>
    <cofactor evidence="9">
        <name>Mn(2+)</name>
        <dbReference type="ChEBI" id="CHEBI:29035"/>
    </cofactor>
    <text evidence="9">Mg(2+) or Mn(2+) required for ssDNA cleavage activity.</text>
</comment>
<dbReference type="GO" id="GO:0051607">
    <property type="term" value="P:defense response to virus"/>
    <property type="evidence" value="ECO:0007669"/>
    <property type="project" value="UniProtKB-KW"/>
</dbReference>
<keyword evidence="2 9" id="KW-0479">Metal-binding</keyword>
<evidence type="ECO:0000256" key="9">
    <source>
        <dbReference type="RuleBase" id="RU365022"/>
    </source>
</evidence>
<evidence type="ECO:0000256" key="2">
    <source>
        <dbReference type="ARBA" id="ARBA00022723"/>
    </source>
</evidence>
<dbReference type="EC" id="3.1.12.1" evidence="9"/>
<evidence type="ECO:0000256" key="6">
    <source>
        <dbReference type="ARBA" id="ARBA00023014"/>
    </source>
</evidence>
<dbReference type="InterPro" id="IPR011604">
    <property type="entry name" value="PDDEXK-like_dom_sf"/>
</dbReference>
<evidence type="ECO:0000256" key="7">
    <source>
        <dbReference type="ARBA" id="ARBA00023118"/>
    </source>
</evidence>
<reference evidence="11" key="1">
    <citation type="journal article" date="2020" name="mSystems">
        <title>Genome- and Community-Level Interaction Insights into Carbon Utilization and Element Cycling Functions of Hydrothermarchaeota in Hydrothermal Sediment.</title>
        <authorList>
            <person name="Zhou Z."/>
            <person name="Liu Y."/>
            <person name="Xu W."/>
            <person name="Pan J."/>
            <person name="Luo Z.H."/>
            <person name="Li M."/>
        </authorList>
    </citation>
    <scope>NUCLEOTIDE SEQUENCE [LARGE SCALE GENOMIC DNA]</scope>
    <source>
        <strain evidence="11">HyVt-19</strain>
    </source>
</reference>
<dbReference type="EMBL" id="DQZW01000073">
    <property type="protein sequence ID" value="HDL89560.1"/>
    <property type="molecule type" value="Genomic_DNA"/>
</dbReference>
<comment type="cofactor">
    <cofactor evidence="9">
        <name>iron-sulfur cluster</name>
        <dbReference type="ChEBI" id="CHEBI:30408"/>
    </cofactor>
</comment>
<evidence type="ECO:0000256" key="3">
    <source>
        <dbReference type="ARBA" id="ARBA00022801"/>
    </source>
</evidence>
<evidence type="ECO:0000256" key="8">
    <source>
        <dbReference type="ARBA" id="ARBA00023211"/>
    </source>
</evidence>
<protein>
    <recommendedName>
        <fullName evidence="9">CRISPR-associated exonuclease Cas4</fullName>
        <ecNumber evidence="9">3.1.12.1</ecNumber>
    </recommendedName>
</protein>
<dbReference type="NCBIfam" id="TIGR00372">
    <property type="entry name" value="cas4"/>
    <property type="match status" value="1"/>
</dbReference>
<dbReference type="InterPro" id="IPR022765">
    <property type="entry name" value="Dna2/Cas4_DUF83"/>
</dbReference>
<dbReference type="GO" id="GO:0046872">
    <property type="term" value="F:metal ion binding"/>
    <property type="evidence" value="ECO:0007669"/>
    <property type="project" value="UniProtKB-KW"/>
</dbReference>
<dbReference type="Pfam" id="PF01930">
    <property type="entry name" value="Cas_Cas4"/>
    <property type="match status" value="1"/>
</dbReference>
<evidence type="ECO:0000256" key="1">
    <source>
        <dbReference type="ARBA" id="ARBA00022722"/>
    </source>
</evidence>
<comment type="function">
    <text evidence="9">CRISPR (clustered regularly interspaced short palindromic repeat) is an adaptive immune system that provides protection against mobile genetic elements (viruses, transposable elements and conjugative plasmids). CRISPR clusters contain sequences complementary to antecedent mobile elements and target invading nucleic acids. CRISPR clusters are transcribed and processed into CRISPR RNA (crRNA).</text>
</comment>
<dbReference type="PANTHER" id="PTHR37168">
    <property type="entry name" value="CRISPR-ASSOCIATED EXONUCLEASE CAS4"/>
    <property type="match status" value="1"/>
</dbReference>
<keyword evidence="7 9" id="KW-0051">Antiviral defense</keyword>
<dbReference type="InterPro" id="IPR013343">
    <property type="entry name" value="CRISPR-assoc_prot_Cas4"/>
</dbReference>
<name>A0A7C1B027_9BACT</name>
<evidence type="ECO:0000259" key="10">
    <source>
        <dbReference type="Pfam" id="PF01930"/>
    </source>
</evidence>
<dbReference type="GO" id="GO:0004527">
    <property type="term" value="F:exonuclease activity"/>
    <property type="evidence" value="ECO:0007669"/>
    <property type="project" value="UniProtKB-KW"/>
</dbReference>
<evidence type="ECO:0000313" key="11">
    <source>
        <dbReference type="EMBL" id="HDL89560.1"/>
    </source>
</evidence>
<keyword evidence="6 9" id="KW-0411">Iron-sulfur</keyword>
<proteinExistence type="inferred from homology"/>
<gene>
    <name evidence="11" type="primary">cas4</name>
    <name evidence="11" type="ORF">ENG14_01485</name>
</gene>
<keyword evidence="4 9" id="KW-0269">Exonuclease</keyword>
<organism evidence="11">
    <name type="scientific">Thermodesulforhabdus norvegica</name>
    <dbReference type="NCBI Taxonomy" id="39841"/>
    <lineage>
        <taxon>Bacteria</taxon>
        <taxon>Pseudomonadati</taxon>
        <taxon>Thermodesulfobacteriota</taxon>
        <taxon>Syntrophobacteria</taxon>
        <taxon>Syntrophobacterales</taxon>
        <taxon>Thermodesulforhabdaceae</taxon>
        <taxon>Thermodesulforhabdus</taxon>
    </lineage>
</organism>
<keyword evidence="1 9" id="KW-0540">Nuclease</keyword>